<gene>
    <name evidence="12" type="ORF">COLO4_20952</name>
</gene>
<evidence type="ECO:0000256" key="2">
    <source>
        <dbReference type="ARBA" id="ARBA00022723"/>
    </source>
</evidence>
<evidence type="ECO:0000256" key="9">
    <source>
        <dbReference type="PROSITE-ProRule" id="PRU00027"/>
    </source>
</evidence>
<dbReference type="EMBL" id="AWUE01017527">
    <property type="protein sequence ID" value="OMO86720.1"/>
    <property type="molecule type" value="Genomic_DNA"/>
</dbReference>
<comment type="caution">
    <text evidence="12">The sequence shown here is derived from an EMBL/GenBank/DDBJ whole genome shotgun (WGS) entry which is preliminary data.</text>
</comment>
<dbReference type="SUPFAM" id="SSF57667">
    <property type="entry name" value="beta-beta-alpha zinc fingers"/>
    <property type="match status" value="1"/>
</dbReference>
<feature type="domain" description="BED-type" evidence="11">
    <location>
        <begin position="58"/>
        <end position="119"/>
    </location>
</feature>
<dbReference type="GO" id="GO:0005634">
    <property type="term" value="C:nucleus"/>
    <property type="evidence" value="ECO:0007669"/>
    <property type="project" value="UniProtKB-SubCell"/>
</dbReference>
<dbReference type="InterPro" id="IPR012337">
    <property type="entry name" value="RNaseH-like_sf"/>
</dbReference>
<evidence type="ECO:0000256" key="1">
    <source>
        <dbReference type="ARBA" id="ARBA00004123"/>
    </source>
</evidence>
<dbReference type="PANTHER" id="PTHR46481">
    <property type="entry name" value="ZINC FINGER BED DOMAIN-CONTAINING PROTEIN 4"/>
    <property type="match status" value="1"/>
</dbReference>
<comment type="subcellular location">
    <subcellularLocation>
        <location evidence="1">Nucleus</location>
    </subcellularLocation>
</comment>
<feature type="region of interest" description="Disordered" evidence="10">
    <location>
        <begin position="1"/>
        <end position="60"/>
    </location>
</feature>
<dbReference type="GO" id="GO:0003677">
    <property type="term" value="F:DNA binding"/>
    <property type="evidence" value="ECO:0007669"/>
    <property type="project" value="UniProtKB-KW"/>
</dbReference>
<evidence type="ECO:0000313" key="13">
    <source>
        <dbReference type="Proteomes" id="UP000187203"/>
    </source>
</evidence>
<keyword evidence="3 9" id="KW-0863">Zinc-finger</keyword>
<keyword evidence="7" id="KW-0804">Transcription</keyword>
<keyword evidence="13" id="KW-1185">Reference proteome</keyword>
<evidence type="ECO:0000256" key="7">
    <source>
        <dbReference type="ARBA" id="ARBA00023163"/>
    </source>
</evidence>
<reference evidence="13" key="1">
    <citation type="submission" date="2013-09" db="EMBL/GenBank/DDBJ databases">
        <title>Corchorus olitorius genome sequencing.</title>
        <authorList>
            <person name="Alam M."/>
            <person name="Haque M.S."/>
            <person name="Islam M.S."/>
            <person name="Emdad E.M."/>
            <person name="Islam M.M."/>
            <person name="Ahmed B."/>
            <person name="Halim A."/>
            <person name="Hossen Q.M.M."/>
            <person name="Hossain M.Z."/>
            <person name="Ahmed R."/>
            <person name="Khan M.M."/>
            <person name="Islam R."/>
            <person name="Rashid M.M."/>
            <person name="Khan S.A."/>
            <person name="Rahman M.S."/>
            <person name="Alam M."/>
            <person name="Yahiya A.S."/>
            <person name="Khan M.S."/>
            <person name="Azam M.S."/>
            <person name="Haque T."/>
            <person name="Lashkar M.Z.H."/>
            <person name="Akhand A.I."/>
            <person name="Morshed G."/>
            <person name="Roy S."/>
            <person name="Uddin K.S."/>
            <person name="Rabeya T."/>
            <person name="Hossain A.S."/>
            <person name="Chowdhury A."/>
            <person name="Snigdha A.R."/>
            <person name="Mortoza M.S."/>
            <person name="Matin S.A."/>
            <person name="Hoque S.M.E."/>
            <person name="Islam M.K."/>
            <person name="Roy D.K."/>
            <person name="Haider R."/>
            <person name="Moosa M.M."/>
            <person name="Elias S.M."/>
            <person name="Hasan A.M."/>
            <person name="Jahan S."/>
            <person name="Shafiuddin M."/>
            <person name="Mahmood N."/>
            <person name="Shommy N.S."/>
        </authorList>
    </citation>
    <scope>NUCLEOTIDE SEQUENCE [LARGE SCALE GENOMIC DNA]</scope>
    <source>
        <strain evidence="13">cv. O-4</strain>
    </source>
</reference>
<evidence type="ECO:0000256" key="5">
    <source>
        <dbReference type="ARBA" id="ARBA00023015"/>
    </source>
</evidence>
<accession>A0A1R3IW23</accession>
<dbReference type="STRING" id="93759.A0A1R3IW23"/>
<dbReference type="InterPro" id="IPR003656">
    <property type="entry name" value="Znf_BED"/>
</dbReference>
<keyword evidence="4" id="KW-0862">Zinc</keyword>
<evidence type="ECO:0000256" key="3">
    <source>
        <dbReference type="ARBA" id="ARBA00022771"/>
    </source>
</evidence>
<dbReference type="Proteomes" id="UP000187203">
    <property type="component" value="Unassembled WGS sequence"/>
</dbReference>
<evidence type="ECO:0000256" key="4">
    <source>
        <dbReference type="ARBA" id="ARBA00022833"/>
    </source>
</evidence>
<dbReference type="PANTHER" id="PTHR46481:SF10">
    <property type="entry name" value="ZINC FINGER BED DOMAIN-CONTAINING PROTEIN 39"/>
    <property type="match status" value="1"/>
</dbReference>
<sequence>MSSSTPDVSSTPQQPEIGSSTSRAANQDQATRETDSANKEADMIDLDDEEGGNAKKRAKTSNVWSEFKDVSLSNGVEVGECVHCKKQLKKNKSKSTSQFKRHLESCVRRKIFQNQQKKITFQPKDVGDGDIQLQPALTNGKFDMAKMREAAAHWILMHEHPFSIVEEEGFNMMQKRGMPEWEKISRVTIKKDCVQVYEVEKKKLKALLRNVNKICLTTDLWRSSNQKIEYMVLTAHFIDSNWRLQKRIISFVHIPPPRRGVEIADCIYKCLQEWGIENKVFTISVDNATSNDVAIRNLKDTFSRTRKLLCGGKLFHVRCCAHILNIMVQDGLSEIADCIDKVHESVRFINHSEARLSSFSAIVQHGPPQESDLDAYLLEACFIHPGDPDQFDALEWWKANSLRFRILSQMARDILVIPITTVASEAAFSAGSRVIDTYRASLAPETVQALLCGGDWCRNLHGVKKKNKNEKKTIEVELK</sequence>
<dbReference type="Pfam" id="PF05699">
    <property type="entry name" value="Dimer_Tnp_hAT"/>
    <property type="match status" value="1"/>
</dbReference>
<dbReference type="PROSITE" id="PS50808">
    <property type="entry name" value="ZF_BED"/>
    <property type="match status" value="1"/>
</dbReference>
<dbReference type="InterPro" id="IPR052035">
    <property type="entry name" value="ZnF_BED_domain_contain"/>
</dbReference>
<keyword evidence="5" id="KW-0805">Transcription regulation</keyword>
<keyword evidence="8" id="KW-0539">Nucleus</keyword>
<dbReference type="GO" id="GO:0009791">
    <property type="term" value="P:post-embryonic development"/>
    <property type="evidence" value="ECO:0007669"/>
    <property type="project" value="UniProtKB-ARBA"/>
</dbReference>
<dbReference type="AlphaFoldDB" id="A0A1R3IW23"/>
<proteinExistence type="predicted"/>
<feature type="compositionally biased region" description="Polar residues" evidence="10">
    <location>
        <begin position="1"/>
        <end position="29"/>
    </location>
</feature>
<dbReference type="Pfam" id="PF02892">
    <property type="entry name" value="zf-BED"/>
    <property type="match status" value="1"/>
</dbReference>
<dbReference type="SMART" id="SM00614">
    <property type="entry name" value="ZnF_BED"/>
    <property type="match status" value="1"/>
</dbReference>
<name>A0A1R3IW23_9ROSI</name>
<dbReference type="OrthoDB" id="2610923at2759"/>
<evidence type="ECO:0000256" key="6">
    <source>
        <dbReference type="ARBA" id="ARBA00023125"/>
    </source>
</evidence>
<evidence type="ECO:0000256" key="10">
    <source>
        <dbReference type="SAM" id="MobiDB-lite"/>
    </source>
</evidence>
<keyword evidence="2" id="KW-0479">Metal-binding</keyword>
<evidence type="ECO:0000313" key="12">
    <source>
        <dbReference type="EMBL" id="OMO86720.1"/>
    </source>
</evidence>
<evidence type="ECO:0000259" key="11">
    <source>
        <dbReference type="PROSITE" id="PS50808"/>
    </source>
</evidence>
<dbReference type="SUPFAM" id="SSF53098">
    <property type="entry name" value="Ribonuclease H-like"/>
    <property type="match status" value="2"/>
</dbReference>
<evidence type="ECO:0000256" key="8">
    <source>
        <dbReference type="ARBA" id="ARBA00023242"/>
    </source>
</evidence>
<organism evidence="12 13">
    <name type="scientific">Corchorus olitorius</name>
    <dbReference type="NCBI Taxonomy" id="93759"/>
    <lineage>
        <taxon>Eukaryota</taxon>
        <taxon>Viridiplantae</taxon>
        <taxon>Streptophyta</taxon>
        <taxon>Embryophyta</taxon>
        <taxon>Tracheophyta</taxon>
        <taxon>Spermatophyta</taxon>
        <taxon>Magnoliopsida</taxon>
        <taxon>eudicotyledons</taxon>
        <taxon>Gunneridae</taxon>
        <taxon>Pentapetalae</taxon>
        <taxon>rosids</taxon>
        <taxon>malvids</taxon>
        <taxon>Malvales</taxon>
        <taxon>Malvaceae</taxon>
        <taxon>Grewioideae</taxon>
        <taxon>Apeibeae</taxon>
        <taxon>Corchorus</taxon>
    </lineage>
</organism>
<feature type="compositionally biased region" description="Basic and acidic residues" evidence="10">
    <location>
        <begin position="30"/>
        <end position="42"/>
    </location>
</feature>
<protein>
    <submittedName>
        <fullName evidence="12">Zinc finger, BED-type</fullName>
    </submittedName>
</protein>
<dbReference type="GO" id="GO:0008270">
    <property type="term" value="F:zinc ion binding"/>
    <property type="evidence" value="ECO:0007669"/>
    <property type="project" value="UniProtKB-KW"/>
</dbReference>
<dbReference type="InterPro" id="IPR008906">
    <property type="entry name" value="HATC_C_dom"/>
</dbReference>
<dbReference type="GO" id="GO:0046983">
    <property type="term" value="F:protein dimerization activity"/>
    <property type="evidence" value="ECO:0007669"/>
    <property type="project" value="InterPro"/>
</dbReference>
<keyword evidence="6" id="KW-0238">DNA-binding</keyword>
<dbReference type="InterPro" id="IPR036236">
    <property type="entry name" value="Znf_C2H2_sf"/>
</dbReference>